<evidence type="ECO:0000256" key="1">
    <source>
        <dbReference type="ARBA" id="ARBA00022679"/>
    </source>
</evidence>
<name>A0A375IRF9_9BURK</name>
<dbReference type="SFLD" id="SFLDG01212">
    <property type="entry name" value="Phytoene_synthase_like"/>
    <property type="match status" value="1"/>
</dbReference>
<dbReference type="InterPro" id="IPR008949">
    <property type="entry name" value="Isoprenoid_synthase_dom_sf"/>
</dbReference>
<dbReference type="AlphaFoldDB" id="A0A375IRF9"/>
<dbReference type="InterPro" id="IPR033904">
    <property type="entry name" value="Trans_IPPS_HH"/>
</dbReference>
<organism evidence="2 3">
    <name type="scientific">Cupriavidus taiwanensis</name>
    <dbReference type="NCBI Taxonomy" id="164546"/>
    <lineage>
        <taxon>Bacteria</taxon>
        <taxon>Pseudomonadati</taxon>
        <taxon>Pseudomonadota</taxon>
        <taxon>Betaproteobacteria</taxon>
        <taxon>Burkholderiales</taxon>
        <taxon>Burkholderiaceae</taxon>
        <taxon>Cupriavidus</taxon>
    </lineage>
</organism>
<proteinExistence type="predicted"/>
<dbReference type="GO" id="GO:0004311">
    <property type="term" value="F:geranylgeranyl diphosphate synthase activity"/>
    <property type="evidence" value="ECO:0007669"/>
    <property type="project" value="InterPro"/>
</dbReference>
<dbReference type="GO" id="GO:0016117">
    <property type="term" value="P:carotenoid biosynthetic process"/>
    <property type="evidence" value="ECO:0007669"/>
    <property type="project" value="InterPro"/>
</dbReference>
<evidence type="ECO:0000313" key="3">
    <source>
        <dbReference type="Proteomes" id="UP000255505"/>
    </source>
</evidence>
<dbReference type="Gene3D" id="1.10.600.10">
    <property type="entry name" value="Farnesyl Diphosphate Synthase"/>
    <property type="match status" value="1"/>
</dbReference>
<accession>A0A375IRF9</accession>
<dbReference type="Proteomes" id="UP000255505">
    <property type="component" value="Plasmid II"/>
</dbReference>
<dbReference type="InterPro" id="IPR002060">
    <property type="entry name" value="Squ/phyt_synthse"/>
</dbReference>
<dbReference type="SFLD" id="SFLDG01018">
    <property type="entry name" value="Squalene/Phytoene_Synthase_Lik"/>
    <property type="match status" value="1"/>
</dbReference>
<dbReference type="PANTHER" id="PTHR31480">
    <property type="entry name" value="BIFUNCTIONAL LYCOPENE CYCLASE/PHYTOENE SYNTHASE"/>
    <property type="match status" value="1"/>
</dbReference>
<dbReference type="EMBL" id="LT991977">
    <property type="protein sequence ID" value="SPK76738.1"/>
    <property type="molecule type" value="Genomic_DNA"/>
</dbReference>
<keyword evidence="1 2" id="KW-0808">Transferase</keyword>
<sequence length="296" mass="31629">MVSSVSRSYVAGTQIAASDSRVAIGAQAGPAASSGSSFHAALRILPAAQRQAMFEIYAFCRAVDDIADGDAPHAERLAALDAWRRDLDACYAGTPPAPLQPLCAQIRAFDLQQADFLAVIDGMTMDVVQDIRAPDAATLDLYCDRVASAVGRLAVRVFGLETDCGMALAHHLGRALQLTNILRDIDEDAAIGRLYLPAEALAAAGIAPATPAAVAAHPALGQACAAVAREAQAHYDQAWAIMARCPARQVRSPRIMAEVYHRILARLCAQGWRAPRQRVRLPRAQLLWIVLRHAIG</sequence>
<dbReference type="InterPro" id="IPR017828">
    <property type="entry name" value="SQ_synth_HpnD-like"/>
</dbReference>
<protein>
    <submittedName>
        <fullName evidence="2">Putative phytoene synthase</fullName>
        <ecNumber evidence="2">2.5.1.32</ecNumber>
    </submittedName>
</protein>
<gene>
    <name evidence="2" type="ORF">CT19425_MP80367</name>
</gene>
<keyword evidence="2" id="KW-0614">Plasmid</keyword>
<evidence type="ECO:0000313" key="2">
    <source>
        <dbReference type="EMBL" id="SPK76738.1"/>
    </source>
</evidence>
<dbReference type="EC" id="2.5.1.32" evidence="2"/>
<dbReference type="SUPFAM" id="SSF48576">
    <property type="entry name" value="Terpenoid synthases"/>
    <property type="match status" value="1"/>
</dbReference>
<geneLocation type="plasmid" evidence="2">
    <name>II</name>
</geneLocation>
<dbReference type="InterPro" id="IPR019845">
    <property type="entry name" value="Squalene/phytoene_synthase_CS"/>
</dbReference>
<dbReference type="NCBIfam" id="TIGR03465">
    <property type="entry name" value="HpnD"/>
    <property type="match status" value="1"/>
</dbReference>
<reference evidence="2 3" key="1">
    <citation type="submission" date="2018-01" db="EMBL/GenBank/DDBJ databases">
        <authorList>
            <person name="Gaut B.S."/>
            <person name="Morton B.R."/>
            <person name="Clegg M.T."/>
            <person name="Duvall M.R."/>
        </authorList>
    </citation>
    <scope>NUCLEOTIDE SEQUENCE [LARGE SCALE GENOMIC DNA]</scope>
    <source>
        <strain evidence="2">Cupriavidus taiwanensis LMG 19425</strain>
        <plasmid evidence="3">Plasmid ii</plasmid>
    </source>
</reference>
<dbReference type="SFLD" id="SFLDS00005">
    <property type="entry name" value="Isoprenoid_Synthase_Type_I"/>
    <property type="match status" value="1"/>
</dbReference>
<dbReference type="Pfam" id="PF00494">
    <property type="entry name" value="SQS_PSY"/>
    <property type="match status" value="1"/>
</dbReference>
<dbReference type="PROSITE" id="PS01045">
    <property type="entry name" value="SQUALEN_PHYTOEN_SYN_2"/>
    <property type="match status" value="1"/>
</dbReference>
<dbReference type="CDD" id="cd00683">
    <property type="entry name" value="Trans_IPPS_HH"/>
    <property type="match status" value="1"/>
</dbReference>
<dbReference type="InterPro" id="IPR044843">
    <property type="entry name" value="Trans_IPPS_bact-type"/>
</dbReference>
<dbReference type="GO" id="GO:0051996">
    <property type="term" value="F:squalene synthase [NAD(P)H] activity"/>
    <property type="evidence" value="ECO:0007669"/>
    <property type="project" value="InterPro"/>
</dbReference>